<organism evidence="1 2">
    <name type="scientific">Panagrolaimus sp. PS1159</name>
    <dbReference type="NCBI Taxonomy" id="55785"/>
    <lineage>
        <taxon>Eukaryota</taxon>
        <taxon>Metazoa</taxon>
        <taxon>Ecdysozoa</taxon>
        <taxon>Nematoda</taxon>
        <taxon>Chromadorea</taxon>
        <taxon>Rhabditida</taxon>
        <taxon>Tylenchina</taxon>
        <taxon>Panagrolaimomorpha</taxon>
        <taxon>Panagrolaimoidea</taxon>
        <taxon>Panagrolaimidae</taxon>
        <taxon>Panagrolaimus</taxon>
    </lineage>
</organism>
<dbReference type="Proteomes" id="UP000887580">
    <property type="component" value="Unplaced"/>
</dbReference>
<protein>
    <submittedName>
        <fullName evidence="2">Glucuronosyltransferase</fullName>
    </submittedName>
</protein>
<name>A0AC35F1P5_9BILA</name>
<evidence type="ECO:0000313" key="2">
    <source>
        <dbReference type="WBParaSite" id="PS1159_v2.g12840.t1"/>
    </source>
</evidence>
<sequence>MLSNGRIADALADAGHNVTFLNIEHSISIKDFPTTKKAKILTMGRIPEERKALMKKEKTAALHNLFQPPKFFNSYTFFTSFVDINEEVFELALTEDKNIVEQLKAEKFDAIFVEQLHPIGNAFGHLLGINVHFLTNTCPLIENIARIFGIPNPTGWVPSVGQLPISDKMTFYERAGNLMENYIIDSSRTRLITAATTLFRTHFEENFPDVEEIIKENTPLIFVNVNEFLEFPRPILHNVVYVGGLGMKATKNKTLAEPFASEMKKGKKGVVFFSLGSNVDSSNLPEIVKKNLIDAFASFSDYHFIIKLETTDDYGINYAKNYPNIFSTNWAPQSDLLQHPRLKLFYTHGGYNSLLEVAQAGKPVLLTPMMYDQTRNAQVIQRNGWGKVINKIELINGKENLVEAMNEMLYNEKYQKEAHRIKHLLETKPFSANEIFIKNVDFVLENGGKLPELKPASMEMNFFTQNNLDIYLLLQSLVQI</sequence>
<accession>A0AC35F1P5</accession>
<evidence type="ECO:0000313" key="1">
    <source>
        <dbReference type="Proteomes" id="UP000887580"/>
    </source>
</evidence>
<reference evidence="2" key="1">
    <citation type="submission" date="2022-11" db="UniProtKB">
        <authorList>
            <consortium name="WormBaseParasite"/>
        </authorList>
    </citation>
    <scope>IDENTIFICATION</scope>
</reference>
<dbReference type="WBParaSite" id="PS1159_v2.g12840.t1">
    <property type="protein sequence ID" value="PS1159_v2.g12840.t1"/>
    <property type="gene ID" value="PS1159_v2.g12840"/>
</dbReference>
<proteinExistence type="predicted"/>